<dbReference type="PANTHER" id="PTHR34218">
    <property type="entry name" value="PEPTIDASE S45 PENICILLIN AMIDASE"/>
    <property type="match status" value="1"/>
</dbReference>
<dbReference type="PROSITE" id="PS51257">
    <property type="entry name" value="PROKAR_LIPOPROTEIN"/>
    <property type="match status" value="1"/>
</dbReference>
<organism evidence="6 7">
    <name type="scientific">Photobacterium rosenbergii</name>
    <dbReference type="NCBI Taxonomy" id="294936"/>
    <lineage>
        <taxon>Bacteria</taxon>
        <taxon>Pseudomonadati</taxon>
        <taxon>Pseudomonadota</taxon>
        <taxon>Gammaproteobacteria</taxon>
        <taxon>Vibrionales</taxon>
        <taxon>Vibrionaceae</taxon>
        <taxon>Photobacterium</taxon>
    </lineage>
</organism>
<keyword evidence="7" id="KW-1185">Reference proteome</keyword>
<evidence type="ECO:0000256" key="2">
    <source>
        <dbReference type="ARBA" id="ARBA00022729"/>
    </source>
</evidence>
<dbReference type="Gene3D" id="1.10.1400.10">
    <property type="match status" value="1"/>
</dbReference>
<accession>A0ABU3ZJ98</accession>
<proteinExistence type="inferred from homology"/>
<dbReference type="Gene3D" id="2.30.120.10">
    <property type="match status" value="1"/>
</dbReference>
<dbReference type="Proteomes" id="UP001186452">
    <property type="component" value="Unassembled WGS sequence"/>
</dbReference>
<dbReference type="SUPFAM" id="SSF56235">
    <property type="entry name" value="N-terminal nucleophile aminohydrolases (Ntn hydrolases)"/>
    <property type="match status" value="1"/>
</dbReference>
<evidence type="ECO:0000256" key="3">
    <source>
        <dbReference type="ARBA" id="ARBA00022801"/>
    </source>
</evidence>
<evidence type="ECO:0000313" key="6">
    <source>
        <dbReference type="EMBL" id="MDV5170208.1"/>
    </source>
</evidence>
<reference evidence="6 7" key="1">
    <citation type="submission" date="2023-10" db="EMBL/GenBank/DDBJ databases">
        <title>Marine bacteria isolated from horseshoe crab.</title>
        <authorList>
            <person name="Cheng T.H."/>
        </authorList>
    </citation>
    <scope>NUCLEOTIDE SEQUENCE [LARGE SCALE GENOMIC DNA]</scope>
    <source>
        <strain evidence="6 7">HSC6</strain>
    </source>
</reference>
<dbReference type="InterPro" id="IPR014395">
    <property type="entry name" value="Pen/GL7ACA/AHL_acylase"/>
</dbReference>
<comment type="caution">
    <text evidence="6">The sequence shown here is derived from an EMBL/GenBank/DDBJ whole genome shotgun (WGS) entry which is preliminary data.</text>
</comment>
<gene>
    <name evidence="6" type="ORF">R2X38_14480</name>
</gene>
<evidence type="ECO:0000313" key="7">
    <source>
        <dbReference type="Proteomes" id="UP001186452"/>
    </source>
</evidence>
<dbReference type="InterPro" id="IPR043146">
    <property type="entry name" value="Penicillin_amidase_N_B-knob"/>
</dbReference>
<keyword evidence="2 5" id="KW-0732">Signal</keyword>
<dbReference type="Gene3D" id="1.10.287.150">
    <property type="match status" value="1"/>
</dbReference>
<evidence type="ECO:0000256" key="5">
    <source>
        <dbReference type="SAM" id="SignalP"/>
    </source>
</evidence>
<comment type="similarity">
    <text evidence="1">Belongs to the peptidase S45 family.</text>
</comment>
<evidence type="ECO:0000256" key="4">
    <source>
        <dbReference type="ARBA" id="ARBA00023145"/>
    </source>
</evidence>
<dbReference type="RefSeq" id="WP_317522997.1">
    <property type="nucleotide sequence ID" value="NZ_JAWJZI010000005.1"/>
</dbReference>
<name>A0ABU3ZJ98_9GAMM</name>
<keyword evidence="3" id="KW-0378">Hydrolase</keyword>
<sequence length="823" mass="91410">MFNKTLVALSTLIGLSAISGCSTISDTQEITIKRDSYGTPHIYADTTYGLFYGYGYAIAQDRLFQLEMAKRSAQGNVAAVLGKDYLPLDIKVREHYNPHTIKAAMEELSQEDRDIFRGYANGINQWIAQINQSPSTLLPKQFIDNDFAPSKWDDFDVVMVFVGSMINRFGDYNTELDNQQLLAALTEKHGETLARSIFDTVLPHQSDNAVDTIPAGEWSPAQRNQLKAQLVAKLEKQAPLPDSKQRLGTEQQVPLLASNSPSTNGLQGTLNWRGFNEAPFSNILVLGKEKTHGANAVLINGPQFGFYRPAYTYSVGLHGAGYDAVGNSPAGYPLVQFGHNGKISWGSTWGAGDNVDLFLLELNPNNAEEYRYKGSYIPFEKEAQTIKVKGQQDEVITVYRSVHGPVIKHSAENNLAYAKKRGWAGKELSTLLAWNKVSKAENHQQWSDYVADSAINVNWYYADQDGNIAYALGGHYPVRHPNFDGRLPTPGDGSGDWLGIYPFSSNPQVLNPETGYIANWNNRPAAGFPNPDQWWYSWNTVDRNVELTKRVDAQNNFTSQQAWDLMMEASVIDPNARHFVPNLIELAQSSEEPAHQKAADILASWDFSNTDNNQDGKYDHPASTLFRTWLTEVLATAYSPVMPESKLAWFTNPGYGNKDRVLANSYNIQTSTKALSDILTNPKLFDDSDKQAIKLDALSNAVASLTETYGTNSDNWLANVDILRFDNKNYIGVPQAGKDEVSDTPLALNRGTENNMTVFSADGIEAYEVAAPGQSGFIAPDGTPSPHYDDQYEDFINFRLKPVYFERDVLKVNSGSKTVLTIN</sequence>
<protein>
    <submittedName>
        <fullName evidence="6">Penicillin acylase family protein</fullName>
    </submittedName>
</protein>
<dbReference type="Gene3D" id="1.10.439.10">
    <property type="entry name" value="Penicillin Amidohydrolase, domain 1"/>
    <property type="match status" value="1"/>
</dbReference>
<dbReference type="InterPro" id="IPR002692">
    <property type="entry name" value="S45"/>
</dbReference>
<dbReference type="InterPro" id="IPR043147">
    <property type="entry name" value="Penicillin_amidase_A-knob"/>
</dbReference>
<dbReference type="InterPro" id="IPR023343">
    <property type="entry name" value="Penicillin_amidase_dom1"/>
</dbReference>
<feature type="signal peptide" evidence="5">
    <location>
        <begin position="1"/>
        <end position="19"/>
    </location>
</feature>
<dbReference type="Gene3D" id="3.60.20.10">
    <property type="entry name" value="Glutamine Phosphoribosylpyrophosphate, subunit 1, domain 1"/>
    <property type="match status" value="1"/>
</dbReference>
<evidence type="ECO:0000256" key="1">
    <source>
        <dbReference type="ARBA" id="ARBA00006586"/>
    </source>
</evidence>
<dbReference type="InterPro" id="IPR029055">
    <property type="entry name" value="Ntn_hydrolases_N"/>
</dbReference>
<dbReference type="PIRSF" id="PIRSF001227">
    <property type="entry name" value="Pen_acylase"/>
    <property type="match status" value="1"/>
</dbReference>
<dbReference type="EMBL" id="JAWJZI010000005">
    <property type="protein sequence ID" value="MDV5170208.1"/>
    <property type="molecule type" value="Genomic_DNA"/>
</dbReference>
<feature type="chain" id="PRO_5047179979" evidence="5">
    <location>
        <begin position="20"/>
        <end position="823"/>
    </location>
</feature>
<dbReference type="PANTHER" id="PTHR34218:SF3">
    <property type="entry name" value="ACYL-HOMOSERINE LACTONE ACYLASE PVDQ"/>
    <property type="match status" value="1"/>
</dbReference>
<keyword evidence="4" id="KW-0865">Zymogen</keyword>
<dbReference type="Pfam" id="PF01804">
    <property type="entry name" value="Penicil_amidase"/>
    <property type="match status" value="1"/>
</dbReference>